<comment type="caution">
    <text evidence="7">The sequence shown here is derived from an EMBL/GenBank/DDBJ whole genome shotgun (WGS) entry which is preliminary data.</text>
</comment>
<keyword evidence="2 4" id="KW-0238">DNA-binding</keyword>
<name>A0A9P5UEW4_9AGAR</name>
<feature type="compositionally biased region" description="Basic residues" evidence="5">
    <location>
        <begin position="260"/>
        <end position="271"/>
    </location>
</feature>
<feature type="region of interest" description="Disordered" evidence="5">
    <location>
        <begin position="159"/>
        <end position="271"/>
    </location>
</feature>
<proteinExistence type="predicted"/>
<feature type="compositionally biased region" description="Polar residues" evidence="5">
    <location>
        <begin position="215"/>
        <end position="224"/>
    </location>
</feature>
<evidence type="ECO:0000256" key="2">
    <source>
        <dbReference type="ARBA" id="ARBA00023125"/>
    </source>
</evidence>
<feature type="region of interest" description="Disordered" evidence="5">
    <location>
        <begin position="34"/>
        <end position="76"/>
    </location>
</feature>
<dbReference type="Pfam" id="PF00505">
    <property type="entry name" value="HMG_box"/>
    <property type="match status" value="1"/>
</dbReference>
<dbReference type="SMART" id="SM00398">
    <property type="entry name" value="HMG"/>
    <property type="match status" value="1"/>
</dbReference>
<accession>A0A9P5UEW4</accession>
<evidence type="ECO:0000256" key="4">
    <source>
        <dbReference type="PROSITE-ProRule" id="PRU00267"/>
    </source>
</evidence>
<sequence length="271" mass="29541">MPPTPEQISQYQTTLLSLAQSLRDAAEATEFIANGGTFVPMPNGHTKGKSKAIEEEAVNGKRKRTKKDPNAPKRPASSFIIYQNTIRAEVKAKHPDLPSPELRKLMAEQWGNLPDEQKNHFKKLADDLKVKYSTEKEAYAARSPEEVAAAEAAAAAVAATKKVRKPRKSAVTTEAPVAVIKPAPPATPDSSASESSSEDDMARTKAFAKPKSVIAATSTKTSKPSAPVDSEDDEEEEEEEEDSDEGEQDDSSEEDQPPPKKSKVKHHEKRK</sequence>
<dbReference type="GO" id="GO:0003677">
    <property type="term" value="F:DNA binding"/>
    <property type="evidence" value="ECO:0007669"/>
    <property type="project" value="UniProtKB-UniRule"/>
</dbReference>
<feature type="domain" description="HMG box" evidence="6">
    <location>
        <begin position="72"/>
        <end position="140"/>
    </location>
</feature>
<comment type="subcellular location">
    <subcellularLocation>
        <location evidence="1">Nucleus</location>
    </subcellularLocation>
</comment>
<feature type="compositionally biased region" description="Acidic residues" evidence="5">
    <location>
        <begin position="229"/>
        <end position="256"/>
    </location>
</feature>
<dbReference type="SUPFAM" id="SSF47095">
    <property type="entry name" value="HMG-box"/>
    <property type="match status" value="1"/>
</dbReference>
<feature type="DNA-binding region" description="HMG box" evidence="4">
    <location>
        <begin position="72"/>
        <end position="140"/>
    </location>
</feature>
<dbReference type="InterPro" id="IPR050342">
    <property type="entry name" value="HMGB"/>
</dbReference>
<dbReference type="PANTHER" id="PTHR48112:SF32">
    <property type="entry name" value="HIGH MOBILITY GROUP PROTEIN B3"/>
    <property type="match status" value="1"/>
</dbReference>
<evidence type="ECO:0000259" key="6">
    <source>
        <dbReference type="PROSITE" id="PS50118"/>
    </source>
</evidence>
<evidence type="ECO:0000313" key="7">
    <source>
        <dbReference type="EMBL" id="KAF9076637.1"/>
    </source>
</evidence>
<reference evidence="7" key="1">
    <citation type="submission" date="2020-11" db="EMBL/GenBank/DDBJ databases">
        <authorList>
            <consortium name="DOE Joint Genome Institute"/>
            <person name="Ahrendt S."/>
            <person name="Riley R."/>
            <person name="Andreopoulos W."/>
            <person name="Labutti K."/>
            <person name="Pangilinan J."/>
            <person name="Ruiz-Duenas F.J."/>
            <person name="Barrasa J.M."/>
            <person name="Sanchez-Garcia M."/>
            <person name="Camarero S."/>
            <person name="Miyauchi S."/>
            <person name="Serrano A."/>
            <person name="Linde D."/>
            <person name="Babiker R."/>
            <person name="Drula E."/>
            <person name="Ayuso-Fernandez I."/>
            <person name="Pacheco R."/>
            <person name="Padilla G."/>
            <person name="Ferreira P."/>
            <person name="Barriuso J."/>
            <person name="Kellner H."/>
            <person name="Castanera R."/>
            <person name="Alfaro M."/>
            <person name="Ramirez L."/>
            <person name="Pisabarro A.G."/>
            <person name="Kuo A."/>
            <person name="Tritt A."/>
            <person name="Lipzen A."/>
            <person name="He G."/>
            <person name="Yan M."/>
            <person name="Ng V."/>
            <person name="Cullen D."/>
            <person name="Martin F."/>
            <person name="Rosso M.-N."/>
            <person name="Henrissat B."/>
            <person name="Hibbett D."/>
            <person name="Martinez A.T."/>
            <person name="Grigoriev I.V."/>
        </authorList>
    </citation>
    <scope>NUCLEOTIDE SEQUENCE</scope>
    <source>
        <strain evidence="7">AH 40177</strain>
    </source>
</reference>
<dbReference type="PROSITE" id="PS50118">
    <property type="entry name" value="HMG_BOX_2"/>
    <property type="match status" value="1"/>
</dbReference>
<dbReference type="GO" id="GO:0005634">
    <property type="term" value="C:nucleus"/>
    <property type="evidence" value="ECO:0007669"/>
    <property type="project" value="UniProtKB-SubCell"/>
</dbReference>
<dbReference type="EMBL" id="JADNRY010000006">
    <property type="protein sequence ID" value="KAF9076637.1"/>
    <property type="molecule type" value="Genomic_DNA"/>
</dbReference>
<dbReference type="InterPro" id="IPR009071">
    <property type="entry name" value="HMG_box_dom"/>
</dbReference>
<protein>
    <submittedName>
        <fullName evidence="7">High mobility group box domain-containing protein</fullName>
    </submittedName>
</protein>
<organism evidence="7 8">
    <name type="scientific">Rhodocollybia butyracea</name>
    <dbReference type="NCBI Taxonomy" id="206335"/>
    <lineage>
        <taxon>Eukaryota</taxon>
        <taxon>Fungi</taxon>
        <taxon>Dikarya</taxon>
        <taxon>Basidiomycota</taxon>
        <taxon>Agaricomycotina</taxon>
        <taxon>Agaricomycetes</taxon>
        <taxon>Agaricomycetidae</taxon>
        <taxon>Agaricales</taxon>
        <taxon>Marasmiineae</taxon>
        <taxon>Omphalotaceae</taxon>
        <taxon>Rhodocollybia</taxon>
    </lineage>
</organism>
<dbReference type="AlphaFoldDB" id="A0A9P5UEW4"/>
<evidence type="ECO:0000256" key="5">
    <source>
        <dbReference type="SAM" id="MobiDB-lite"/>
    </source>
</evidence>
<evidence type="ECO:0000256" key="3">
    <source>
        <dbReference type="ARBA" id="ARBA00023242"/>
    </source>
</evidence>
<dbReference type="PANTHER" id="PTHR48112">
    <property type="entry name" value="HIGH MOBILITY GROUP PROTEIN DSP1"/>
    <property type="match status" value="1"/>
</dbReference>
<dbReference type="Proteomes" id="UP000772434">
    <property type="component" value="Unassembled WGS sequence"/>
</dbReference>
<dbReference type="Gene3D" id="1.10.30.10">
    <property type="entry name" value="High mobility group box domain"/>
    <property type="match status" value="1"/>
</dbReference>
<dbReference type="InterPro" id="IPR036910">
    <property type="entry name" value="HMG_box_dom_sf"/>
</dbReference>
<keyword evidence="8" id="KW-1185">Reference proteome</keyword>
<gene>
    <name evidence="7" type="ORF">BDP27DRAFT_1313660</name>
</gene>
<dbReference type="OrthoDB" id="1919336at2759"/>
<evidence type="ECO:0000256" key="1">
    <source>
        <dbReference type="ARBA" id="ARBA00004123"/>
    </source>
</evidence>
<keyword evidence="3 4" id="KW-0539">Nucleus</keyword>
<evidence type="ECO:0000313" key="8">
    <source>
        <dbReference type="Proteomes" id="UP000772434"/>
    </source>
</evidence>